<dbReference type="Pfam" id="PF19788">
    <property type="entry name" value="DUF6272"/>
    <property type="match status" value="1"/>
</dbReference>
<accession>A0ABR5ADY2</accession>
<keyword evidence="2" id="KW-1185">Reference proteome</keyword>
<organism evidence="1 2">
    <name type="scientific">Gordoniibacillus kamchatkensis</name>
    <dbReference type="NCBI Taxonomy" id="1590651"/>
    <lineage>
        <taxon>Bacteria</taxon>
        <taxon>Bacillati</taxon>
        <taxon>Bacillota</taxon>
        <taxon>Bacilli</taxon>
        <taxon>Bacillales</taxon>
        <taxon>Paenibacillaceae</taxon>
        <taxon>Gordoniibacillus</taxon>
    </lineage>
</organism>
<name>A0ABR5ADY2_9BACL</name>
<protein>
    <submittedName>
        <fullName evidence="1">Uncharacterized protein</fullName>
    </submittedName>
</protein>
<evidence type="ECO:0000313" key="2">
    <source>
        <dbReference type="Proteomes" id="UP000031967"/>
    </source>
</evidence>
<comment type="caution">
    <text evidence="1">The sequence shown here is derived from an EMBL/GenBank/DDBJ whole genome shotgun (WGS) entry which is preliminary data.</text>
</comment>
<proteinExistence type="predicted"/>
<sequence>MIDNHLLEVQAALRNNGILISFSGWLSQQLIEEYGQAIKMYLEAENRPKNEIYHIFSIFIEQTQNIKNYCLRKSGSPACDRIAQSSIVTIGKNASGSYICSGNLIENEDAAGLIARIESIVKLDKDELRRLYKEKLKLELPDHAGGAGLGFIDMARKATQPLEFSATKVDEHLSFFALKAVV</sequence>
<dbReference type="InterPro" id="IPR046239">
    <property type="entry name" value="DUF6272"/>
</dbReference>
<dbReference type="EMBL" id="JXAK01000042">
    <property type="protein sequence ID" value="KIL39171.1"/>
    <property type="molecule type" value="Genomic_DNA"/>
</dbReference>
<gene>
    <name evidence="1" type="ORF">SD70_21745</name>
</gene>
<dbReference type="Proteomes" id="UP000031967">
    <property type="component" value="Unassembled WGS sequence"/>
</dbReference>
<dbReference type="RefSeq" id="WP_041049656.1">
    <property type="nucleotide sequence ID" value="NZ_JXAK01000042.1"/>
</dbReference>
<dbReference type="NCBIfam" id="NF038262">
    <property type="entry name" value="SiaB_fam_kinase"/>
    <property type="match status" value="1"/>
</dbReference>
<evidence type="ECO:0000313" key="1">
    <source>
        <dbReference type="EMBL" id="KIL39171.1"/>
    </source>
</evidence>
<reference evidence="1 2" key="1">
    <citation type="submission" date="2014-12" db="EMBL/GenBank/DDBJ databases">
        <title>Draft genome sequence of Paenibacillus kamchatkensis strain B-2647.</title>
        <authorList>
            <person name="Karlyshev A.V."/>
            <person name="Kudryashova E.B."/>
        </authorList>
    </citation>
    <scope>NUCLEOTIDE SEQUENCE [LARGE SCALE GENOMIC DNA]</scope>
    <source>
        <strain evidence="1 2">VKM B-2647</strain>
    </source>
</reference>